<comment type="caution">
    <text evidence="1">The sequence shown here is derived from an EMBL/GenBank/DDBJ whole genome shotgun (WGS) entry which is preliminary data.</text>
</comment>
<evidence type="ECO:0000313" key="1">
    <source>
        <dbReference type="EMBL" id="VEL26818.1"/>
    </source>
</evidence>
<evidence type="ECO:0000313" key="2">
    <source>
        <dbReference type="Proteomes" id="UP000784294"/>
    </source>
</evidence>
<name>A0A3S5C019_9PLAT</name>
<dbReference type="EMBL" id="CAAALY010082956">
    <property type="protein sequence ID" value="VEL26818.1"/>
    <property type="molecule type" value="Genomic_DNA"/>
</dbReference>
<sequence length="99" mass="10814">MLEIPDLLCIFLQSRSSDYIDSVGKTANRRFSQGTRSDAGTRVSPHMNDFAQGLAGVGPNRVKWIEMPQVVDTGLATNMSSIEKSHQEVGGINAHQIID</sequence>
<dbReference type="Proteomes" id="UP000784294">
    <property type="component" value="Unassembled WGS sequence"/>
</dbReference>
<gene>
    <name evidence="1" type="ORF">PXEA_LOCUS20258</name>
</gene>
<proteinExistence type="predicted"/>
<dbReference type="OrthoDB" id="27593at2759"/>
<organism evidence="1 2">
    <name type="scientific">Protopolystoma xenopodis</name>
    <dbReference type="NCBI Taxonomy" id="117903"/>
    <lineage>
        <taxon>Eukaryota</taxon>
        <taxon>Metazoa</taxon>
        <taxon>Spiralia</taxon>
        <taxon>Lophotrochozoa</taxon>
        <taxon>Platyhelminthes</taxon>
        <taxon>Monogenea</taxon>
        <taxon>Polyopisthocotylea</taxon>
        <taxon>Polystomatidea</taxon>
        <taxon>Polystomatidae</taxon>
        <taxon>Protopolystoma</taxon>
    </lineage>
</organism>
<accession>A0A3S5C019</accession>
<protein>
    <submittedName>
        <fullName evidence="1">Uncharacterized protein</fullName>
    </submittedName>
</protein>
<dbReference type="AlphaFoldDB" id="A0A3S5C019"/>
<reference evidence="1" key="1">
    <citation type="submission" date="2018-11" db="EMBL/GenBank/DDBJ databases">
        <authorList>
            <consortium name="Pathogen Informatics"/>
        </authorList>
    </citation>
    <scope>NUCLEOTIDE SEQUENCE</scope>
</reference>
<keyword evidence="2" id="KW-1185">Reference proteome</keyword>